<dbReference type="InterPro" id="IPR016181">
    <property type="entry name" value="Acyl_CoA_acyltransferase"/>
</dbReference>
<proteinExistence type="predicted"/>
<evidence type="ECO:0000256" key="1">
    <source>
        <dbReference type="SAM" id="Phobius"/>
    </source>
</evidence>
<keyword evidence="1" id="KW-1133">Transmembrane helix</keyword>
<reference evidence="5" key="1">
    <citation type="journal article" date="2019" name="Int. J. Syst. Evol. Microbiol.">
        <title>The Global Catalogue of Microorganisms (GCM) 10K type strain sequencing project: providing services to taxonomists for standard genome sequencing and annotation.</title>
        <authorList>
            <consortium name="The Broad Institute Genomics Platform"/>
            <consortium name="The Broad Institute Genome Sequencing Center for Infectious Disease"/>
            <person name="Wu L."/>
            <person name="Ma J."/>
        </authorList>
    </citation>
    <scope>NUCLEOTIDE SEQUENCE [LARGE SCALE GENOMIC DNA]</scope>
    <source>
        <strain evidence="5">JCM 17695</strain>
    </source>
</reference>
<keyword evidence="1" id="KW-0472">Membrane</keyword>
<dbReference type="InterPro" id="IPR025559">
    <property type="entry name" value="Eis_dom"/>
</dbReference>
<organism evidence="4 5">
    <name type="scientific">Actinokineospora soli</name>
    <dbReference type="NCBI Taxonomy" id="1048753"/>
    <lineage>
        <taxon>Bacteria</taxon>
        <taxon>Bacillati</taxon>
        <taxon>Actinomycetota</taxon>
        <taxon>Actinomycetes</taxon>
        <taxon>Pseudonocardiales</taxon>
        <taxon>Pseudonocardiaceae</taxon>
        <taxon>Actinokineospora</taxon>
    </lineage>
</organism>
<gene>
    <name evidence="4" type="ORF">ACFQV2_16245</name>
</gene>
<keyword evidence="5" id="KW-1185">Reference proteome</keyword>
<comment type="caution">
    <text evidence="4">The sequence shown here is derived from an EMBL/GenBank/DDBJ whole genome shotgun (WGS) entry which is preliminary data.</text>
</comment>
<dbReference type="PANTHER" id="PTHR37817:SF1">
    <property type="entry name" value="N-ACETYLTRANSFERASE EIS"/>
    <property type="match status" value="1"/>
</dbReference>
<evidence type="ECO:0000313" key="4">
    <source>
        <dbReference type="EMBL" id="MFC7614833.1"/>
    </source>
</evidence>
<dbReference type="Proteomes" id="UP001596512">
    <property type="component" value="Unassembled WGS sequence"/>
</dbReference>
<dbReference type="Gene3D" id="3.30.1050.10">
    <property type="entry name" value="SCP2 sterol-binding domain"/>
    <property type="match status" value="1"/>
</dbReference>
<dbReference type="Gene3D" id="3.40.630.30">
    <property type="match status" value="1"/>
</dbReference>
<evidence type="ECO:0000259" key="3">
    <source>
        <dbReference type="Pfam" id="PF17668"/>
    </source>
</evidence>
<feature type="domain" description="Enhanced intracellular survival protein" evidence="2">
    <location>
        <begin position="81"/>
        <end position="177"/>
    </location>
</feature>
<dbReference type="InterPro" id="IPR051554">
    <property type="entry name" value="Acetyltransferase_Eis"/>
</dbReference>
<evidence type="ECO:0000313" key="5">
    <source>
        <dbReference type="Proteomes" id="UP001596512"/>
    </source>
</evidence>
<dbReference type="SUPFAM" id="SSF55729">
    <property type="entry name" value="Acyl-CoA N-acyltransferases (Nat)"/>
    <property type="match status" value="1"/>
</dbReference>
<feature type="domain" description="Eis-like acetyltransferase" evidence="3">
    <location>
        <begin position="15"/>
        <end position="77"/>
    </location>
</feature>
<evidence type="ECO:0000259" key="2">
    <source>
        <dbReference type="Pfam" id="PF13530"/>
    </source>
</evidence>
<name>A0ABW2TPZ0_9PSEU</name>
<accession>A0ABW2TPZ0</accession>
<dbReference type="Pfam" id="PF17668">
    <property type="entry name" value="Acetyltransf_17"/>
    <property type="match status" value="1"/>
</dbReference>
<dbReference type="EMBL" id="JBHTEY010000004">
    <property type="protein sequence ID" value="MFC7614833.1"/>
    <property type="molecule type" value="Genomic_DNA"/>
</dbReference>
<keyword evidence="1" id="KW-0812">Transmembrane</keyword>
<dbReference type="InterPro" id="IPR041380">
    <property type="entry name" value="Acetyltransf_17"/>
</dbReference>
<dbReference type="PANTHER" id="PTHR37817">
    <property type="entry name" value="N-ACETYLTRANSFERASE EIS"/>
    <property type="match status" value="1"/>
</dbReference>
<dbReference type="SUPFAM" id="SSF55718">
    <property type="entry name" value="SCP-like"/>
    <property type="match status" value="1"/>
</dbReference>
<dbReference type="Pfam" id="PF13530">
    <property type="entry name" value="SCP2_2"/>
    <property type="match status" value="1"/>
</dbReference>
<protein>
    <submittedName>
        <fullName evidence="4">Sterol carrier protein domain-containing protein</fullName>
    </submittedName>
</protein>
<feature type="transmembrane region" description="Helical" evidence="1">
    <location>
        <begin position="20"/>
        <end position="41"/>
    </location>
</feature>
<sequence>MAAGRAPDWGAPVPADIEDFVAATPAVAFALWEFVLGLDLLGRVKAWQRPVDEPLQAAVVDARTVTVHAVEDDLWVRVVDVPAALAARSYRDGEPAVVEVVDAFRPANSGNYRITPDGAERCDAEAGVSLDVDALAAPYLGAWSWSALAAAGRVRVADPAALAALDELFRVDAAPYTGTPF</sequence>
<dbReference type="InterPro" id="IPR036527">
    <property type="entry name" value="SCP2_sterol-bd_dom_sf"/>
</dbReference>